<organism evidence="1 2">
    <name type="scientific">Micromonospora globispora</name>
    <dbReference type="NCBI Taxonomy" id="1450148"/>
    <lineage>
        <taxon>Bacteria</taxon>
        <taxon>Bacillati</taxon>
        <taxon>Actinomycetota</taxon>
        <taxon>Actinomycetes</taxon>
        <taxon>Micromonosporales</taxon>
        <taxon>Micromonosporaceae</taxon>
        <taxon>Micromonospora</taxon>
    </lineage>
</organism>
<comment type="caution">
    <text evidence="1">The sequence shown here is derived from an EMBL/GenBank/DDBJ whole genome shotgun (WGS) entry which is preliminary data.</text>
</comment>
<reference evidence="2" key="1">
    <citation type="submission" date="2018-05" db="EMBL/GenBank/DDBJ databases">
        <title>Micromonospora globispora sp. nov. and Micromonospora rugosa sp. nov., isolated from marine sediment.</title>
        <authorList>
            <person name="Carro L."/>
            <person name="Aysel V."/>
            <person name="Cetin D."/>
            <person name="Igual J.M."/>
            <person name="Klenk H.-P."/>
            <person name="Trujillo M.E."/>
            <person name="Sahin N."/>
        </authorList>
    </citation>
    <scope>NUCLEOTIDE SEQUENCE [LARGE SCALE GENOMIC DNA]</scope>
    <source>
        <strain evidence="2">S2904</strain>
    </source>
</reference>
<evidence type="ECO:0000313" key="1">
    <source>
        <dbReference type="EMBL" id="PWU44817.1"/>
    </source>
</evidence>
<proteinExistence type="predicted"/>
<sequence>MGYWGTLIAVQSNGRNLAALTDRSAELRVDGSARRGDGWQVYSLPDNLVVGDTDGALPRLVKESDAPVVAAYVADSDYGQLAGLSPVHGQWETWLDANTARRFERDYLVMKGMSKADADRQAQQMIAGFGLPPAEAAKRATQWAREAGYAVPAGPIRQVLASRRPPGASALLRLPWKRYVFAEEMFFALLDNLGLPRVVND</sequence>
<dbReference type="Proteomes" id="UP000245683">
    <property type="component" value="Unassembled WGS sequence"/>
</dbReference>
<protein>
    <submittedName>
        <fullName evidence="1">Uncharacterized protein</fullName>
    </submittedName>
</protein>
<evidence type="ECO:0000313" key="2">
    <source>
        <dbReference type="Proteomes" id="UP000245683"/>
    </source>
</evidence>
<name>A0A317JVK6_9ACTN</name>
<accession>A0A317JVK6</accession>
<gene>
    <name evidence="1" type="ORF">DLJ46_23950</name>
</gene>
<dbReference type="AlphaFoldDB" id="A0A317JVK6"/>
<keyword evidence="2" id="KW-1185">Reference proteome</keyword>
<dbReference type="EMBL" id="QGSV01000286">
    <property type="protein sequence ID" value="PWU44817.1"/>
    <property type="molecule type" value="Genomic_DNA"/>
</dbReference>